<feature type="region of interest" description="Disordered" evidence="3">
    <location>
        <begin position="289"/>
        <end position="354"/>
    </location>
</feature>
<feature type="compositionally biased region" description="Gly residues" evidence="3">
    <location>
        <begin position="309"/>
        <end position="327"/>
    </location>
</feature>
<feature type="compositionally biased region" description="Basic and acidic residues" evidence="3">
    <location>
        <begin position="336"/>
        <end position="352"/>
    </location>
</feature>
<dbReference type="InterPro" id="IPR050268">
    <property type="entry name" value="NADH-dep_flavin_reductase"/>
</dbReference>
<accession>A0AAE0TPM2</accession>
<dbReference type="PANTHER" id="PTHR30466:SF1">
    <property type="entry name" value="FMN REDUCTASE (NADH) RUTF"/>
    <property type="match status" value="1"/>
</dbReference>
<feature type="domain" description="K Homology" evidence="4">
    <location>
        <begin position="183"/>
        <end position="262"/>
    </location>
</feature>
<keyword evidence="2" id="KW-0694">RNA-binding</keyword>
<dbReference type="Pfam" id="PF00013">
    <property type="entry name" value="KH_1"/>
    <property type="match status" value="1"/>
</dbReference>
<dbReference type="InterPro" id="IPR004087">
    <property type="entry name" value="KH_dom"/>
</dbReference>
<evidence type="ECO:0000259" key="5">
    <source>
        <dbReference type="SMART" id="SM00903"/>
    </source>
</evidence>
<protein>
    <recommendedName>
        <fullName evidence="8">Flavin reductase like domain-containing protein</fullName>
    </recommendedName>
</protein>
<evidence type="ECO:0008006" key="8">
    <source>
        <dbReference type="Google" id="ProtNLM"/>
    </source>
</evidence>
<dbReference type="SUPFAM" id="SSF54791">
    <property type="entry name" value="Eukaryotic type KH-domain (KH-domain type I)"/>
    <property type="match status" value="1"/>
</dbReference>
<feature type="region of interest" description="Disordered" evidence="3">
    <location>
        <begin position="87"/>
        <end position="165"/>
    </location>
</feature>
<dbReference type="PANTHER" id="PTHR30466">
    <property type="entry name" value="FLAVIN REDUCTASE"/>
    <property type="match status" value="1"/>
</dbReference>
<dbReference type="SMART" id="SM00322">
    <property type="entry name" value="KH"/>
    <property type="match status" value="2"/>
</dbReference>
<dbReference type="Gene3D" id="2.30.110.10">
    <property type="entry name" value="Electron Transport, Fmn-binding Protein, Chain A"/>
    <property type="match status" value="1"/>
</dbReference>
<evidence type="ECO:0000313" key="6">
    <source>
        <dbReference type="EMBL" id="KAK3671378.1"/>
    </source>
</evidence>
<feature type="compositionally biased region" description="Low complexity" evidence="3">
    <location>
        <begin position="1348"/>
        <end position="1364"/>
    </location>
</feature>
<feature type="region of interest" description="Disordered" evidence="3">
    <location>
        <begin position="30"/>
        <end position="61"/>
    </location>
</feature>
<dbReference type="GO" id="GO:0003723">
    <property type="term" value="F:RNA binding"/>
    <property type="evidence" value="ECO:0007669"/>
    <property type="project" value="UniProtKB-UniRule"/>
</dbReference>
<feature type="compositionally biased region" description="Basic and acidic residues" evidence="3">
    <location>
        <begin position="1041"/>
        <end position="1073"/>
    </location>
</feature>
<evidence type="ECO:0000313" key="7">
    <source>
        <dbReference type="Proteomes" id="UP001274830"/>
    </source>
</evidence>
<feature type="region of interest" description="Disordered" evidence="3">
    <location>
        <begin position="648"/>
        <end position="667"/>
    </location>
</feature>
<evidence type="ECO:0000259" key="4">
    <source>
        <dbReference type="SMART" id="SM00322"/>
    </source>
</evidence>
<keyword evidence="1" id="KW-0560">Oxidoreductase</keyword>
<feature type="region of interest" description="Disordered" evidence="3">
    <location>
        <begin position="373"/>
        <end position="418"/>
    </location>
</feature>
<organism evidence="6 7">
    <name type="scientific">Recurvomyces mirabilis</name>
    <dbReference type="NCBI Taxonomy" id="574656"/>
    <lineage>
        <taxon>Eukaryota</taxon>
        <taxon>Fungi</taxon>
        <taxon>Dikarya</taxon>
        <taxon>Ascomycota</taxon>
        <taxon>Pezizomycotina</taxon>
        <taxon>Dothideomycetes</taxon>
        <taxon>Dothideomycetidae</taxon>
        <taxon>Mycosphaerellales</taxon>
        <taxon>Teratosphaeriaceae</taxon>
        <taxon>Recurvomyces</taxon>
    </lineage>
</organism>
<feature type="compositionally biased region" description="Basic and acidic residues" evidence="3">
    <location>
        <begin position="748"/>
        <end position="758"/>
    </location>
</feature>
<feature type="domain" description="Flavin reductase like" evidence="5">
    <location>
        <begin position="1520"/>
        <end position="1689"/>
    </location>
</feature>
<feature type="region of interest" description="Disordered" evidence="3">
    <location>
        <begin position="682"/>
        <end position="758"/>
    </location>
</feature>
<dbReference type="PROSITE" id="PS50084">
    <property type="entry name" value="KH_TYPE_1"/>
    <property type="match status" value="1"/>
</dbReference>
<dbReference type="EMBL" id="JAUTXT010000043">
    <property type="protein sequence ID" value="KAK3671378.1"/>
    <property type="molecule type" value="Genomic_DNA"/>
</dbReference>
<feature type="compositionally biased region" description="Polar residues" evidence="3">
    <location>
        <begin position="697"/>
        <end position="716"/>
    </location>
</feature>
<feature type="compositionally biased region" description="Low complexity" evidence="3">
    <location>
        <begin position="723"/>
        <end position="741"/>
    </location>
</feature>
<dbReference type="SUPFAM" id="SSF50475">
    <property type="entry name" value="FMN-binding split barrel"/>
    <property type="match status" value="1"/>
</dbReference>
<dbReference type="GO" id="GO:0010181">
    <property type="term" value="F:FMN binding"/>
    <property type="evidence" value="ECO:0007669"/>
    <property type="project" value="InterPro"/>
</dbReference>
<dbReference type="Pfam" id="PF01613">
    <property type="entry name" value="Flavin_Reduct"/>
    <property type="match status" value="1"/>
</dbReference>
<dbReference type="InterPro" id="IPR036612">
    <property type="entry name" value="KH_dom_type_1_sf"/>
</dbReference>
<feature type="compositionally biased region" description="Polar residues" evidence="3">
    <location>
        <begin position="1084"/>
        <end position="1101"/>
    </location>
</feature>
<feature type="compositionally biased region" description="Low complexity" evidence="3">
    <location>
        <begin position="1372"/>
        <end position="1390"/>
    </location>
</feature>
<keyword evidence="7" id="KW-1185">Reference proteome</keyword>
<feature type="compositionally biased region" description="Polar residues" evidence="3">
    <location>
        <begin position="1108"/>
        <end position="1117"/>
    </location>
</feature>
<dbReference type="CDD" id="cd00105">
    <property type="entry name" value="KH-I"/>
    <property type="match status" value="1"/>
</dbReference>
<name>A0AAE0TPM2_9PEZI</name>
<feature type="compositionally biased region" description="Low complexity" evidence="3">
    <location>
        <begin position="144"/>
        <end position="156"/>
    </location>
</feature>
<evidence type="ECO:0000256" key="1">
    <source>
        <dbReference type="ARBA" id="ARBA00023002"/>
    </source>
</evidence>
<gene>
    <name evidence="6" type="ORF">LTR78_008656</name>
</gene>
<sequence length="1825" mass="198994">MARPSAEARRFYTAFYQWTVLLARPKPATAGRSCRHATTNTTRRAIHSTTRRREEQSVKWSGPRIHKFPKWTSIRRVEGEHASLDFLRPSADPLPKTAGTQSGQYHGKPYRLGGPQSPPPPQPQARQSGRPHHASQLSPDQNPSRTTTTSSSLLTSPIQTHDAKPPNTVQLWDVAIRYRSPTNNLIIEICIPLDRANALEEVYGSGLERLGRETGAKIGMGAATRLRTSRKGVRGSRVTGLVVSGGLEGCAGVLEVVEGVRRQAGYTTDMVEDRAGDGVSEGMRVRAAAGIEPRTGVQDNEQQGDVGRGRSGGSGSGSGGGGGGYGGEEMAASGRVGKEMGRREGEDRRARDAAAVAEPADLFEAFSTAVPSPHLDQALGTRTPAPTLRQLPNIHKPSPSPPQSSRTPTPASPPDLRPYKLLARPQKAGKVTYDLCLPQDRLRILHATYRPQLEGLSTWKHAGMKLQVRGPFQPHREDGSEEPLYCVAISGPTRAAASVRTIIRSLKDEARFLKLTRLVENRRGLGDDGKAVVLSSLEVRTVEVLPTAKLEVSVPILRARTAGGEGGVVEVVVEAWKVGGETEEGVVAGLKDRLQFSVEIRFSEPWELKDGRVVRALVLEGGWMGMEAVLRRLRRRRRTAKGLTEERMEVAQVEGGSGADEEADGVGVSTVEEGYWETAASVAPPYSMDHDGVEAWDSSSIPSEMLSGESTSSPTSAILPRDTASSSPAAMSSKKTASSPPNLSGVPRTKEPSKFTVEHGKVPVKAPSKHDWVVVAESAESITLDITIWRDRLDLLYAMRGPKLEGLMTGKFEGVQISVLDNPTPGSVTTGASHDVGAEQARAVVRIAGPPLTARKARDAVWLVQGERGFAYQKALLETEAVAGEEDREVARSATVLKWKRSVRSREAHPVSTMPLLGYAVRARWEDELGGTLEMVVAERRVPGSGDVEVELLRGLEKAVKIDASQMWEKDGEAVRSVIVEGSWEGIARVLSKARGWGGKGWEAVTAGQSTAVAEELEHAETTTTTLLDDTAKEIEVPATEHEHLDVVPDPRDPRHPAPKWSEHRALGTERDGAATSAVVRGSRSFSTVNRARSYPTQASAPQHDDSLSTAALSPTNPAKPVSHDEHEHNNIEIVVLPLYVRPHLIGKNGETRARIISQSGIKDLRIASSPRGLEHTQVYITGDDPRARRKAEALVQEVYQWAVRMDPHLTYLWFWRSKVSLGHDVSASAFEQPKARFVAVLRLADQDRKRRARIKRFVLGGAERYRLHRTAVRSFTEIKSFWGRHGGFWVSGYEMRDVERAVLLLRMQIRQMPDADEREREGGEVTETFVERAVADGKGEFVKVEGSEWGSEISGEQESGSGSVRDGEGRAVQSGAGSAGAGQNAGEQEVPSEEFGDSLYDSQVVLVPHAGLQMQKDVDDFLLRDERAALELISQQTNCQIYKRQRPSAGVWVMRGRKDDLERAKILLQKRLDVAREILGIAKLKLPRLLLELSSRIVDDDERTQRHNVELGNDVRAVSRPLTQSVVLITTRMPGSTPGDTSGQEFADCRGVTVSSFTTVTIQPVPVVSFNLKLPSRTWDAMERSGRLCIHAMAATPEAAAITHVFTQKHDLPSHPFGELIHNGINVVVPSDDDTSPPRIKTKTGAVLARVECRILMEKSVFVGDHVVVFAEVYGVALPGVARDASRAEMLERLEEATGLAYAKRGFRGIGEVIEVSPQWEKPAAHQVEMVDGVEGPAKVDTPATTPASVTYGAHAADPGTSAHDVEADSRTGNKRRLAAIANEEDDYDFGFLRDRDAGKDLEDSVSEILEVGSKSHRPHRTSR</sequence>
<comment type="caution">
    <text evidence="6">The sequence shown here is derived from an EMBL/GenBank/DDBJ whole genome shotgun (WGS) entry which is preliminary data.</text>
</comment>
<dbReference type="InterPro" id="IPR004088">
    <property type="entry name" value="KH_dom_type_1"/>
</dbReference>
<dbReference type="SMART" id="SM00903">
    <property type="entry name" value="Flavin_Reduct"/>
    <property type="match status" value="1"/>
</dbReference>
<reference evidence="6" key="1">
    <citation type="submission" date="2023-07" db="EMBL/GenBank/DDBJ databases">
        <title>Black Yeasts Isolated from many extreme environments.</title>
        <authorList>
            <person name="Coleine C."/>
            <person name="Stajich J.E."/>
            <person name="Selbmann L."/>
        </authorList>
    </citation>
    <scope>NUCLEOTIDE SEQUENCE</scope>
    <source>
        <strain evidence="6">CCFEE 5485</strain>
    </source>
</reference>
<proteinExistence type="predicted"/>
<dbReference type="InterPro" id="IPR002563">
    <property type="entry name" value="Flavin_Rdtase-like_dom"/>
</dbReference>
<evidence type="ECO:0000256" key="2">
    <source>
        <dbReference type="PROSITE-ProRule" id="PRU00117"/>
    </source>
</evidence>
<evidence type="ECO:0000256" key="3">
    <source>
        <dbReference type="SAM" id="MobiDB-lite"/>
    </source>
</evidence>
<dbReference type="Proteomes" id="UP001274830">
    <property type="component" value="Unassembled WGS sequence"/>
</dbReference>
<feature type="domain" description="K Homology" evidence="4">
    <location>
        <begin position="1129"/>
        <end position="1201"/>
    </location>
</feature>
<feature type="region of interest" description="Disordered" evidence="3">
    <location>
        <begin position="1041"/>
        <end position="1127"/>
    </location>
</feature>
<feature type="region of interest" description="Disordered" evidence="3">
    <location>
        <begin position="1346"/>
        <end position="1395"/>
    </location>
</feature>
<dbReference type="GO" id="GO:0042602">
    <property type="term" value="F:riboflavin reductase (NADPH) activity"/>
    <property type="evidence" value="ECO:0007669"/>
    <property type="project" value="TreeGrafter"/>
</dbReference>
<dbReference type="InterPro" id="IPR012349">
    <property type="entry name" value="Split_barrel_FMN-bd"/>
</dbReference>